<evidence type="ECO:0000259" key="6">
    <source>
        <dbReference type="PROSITE" id="PS50931"/>
    </source>
</evidence>
<evidence type="ECO:0000256" key="1">
    <source>
        <dbReference type="ARBA" id="ARBA00009437"/>
    </source>
</evidence>
<evidence type="ECO:0000313" key="8">
    <source>
        <dbReference type="Proteomes" id="UP000635606"/>
    </source>
</evidence>
<evidence type="ECO:0000256" key="3">
    <source>
        <dbReference type="ARBA" id="ARBA00023125"/>
    </source>
</evidence>
<dbReference type="PANTHER" id="PTHR30346:SF29">
    <property type="entry name" value="LYSR SUBSTRATE-BINDING"/>
    <property type="match status" value="1"/>
</dbReference>
<name>A0A8J4A543_9ACTN</name>
<keyword evidence="5" id="KW-1133">Transmembrane helix</keyword>
<dbReference type="GO" id="GO:0032993">
    <property type="term" value="C:protein-DNA complex"/>
    <property type="evidence" value="ECO:0007669"/>
    <property type="project" value="TreeGrafter"/>
</dbReference>
<dbReference type="Gene3D" id="1.10.10.10">
    <property type="entry name" value="Winged helix-like DNA-binding domain superfamily/Winged helix DNA-binding domain"/>
    <property type="match status" value="1"/>
</dbReference>
<keyword evidence="5" id="KW-0812">Transmembrane</keyword>
<dbReference type="InterPro" id="IPR005119">
    <property type="entry name" value="LysR_subst-bd"/>
</dbReference>
<dbReference type="SUPFAM" id="SSF46785">
    <property type="entry name" value="Winged helix' DNA-binding domain"/>
    <property type="match status" value="1"/>
</dbReference>
<evidence type="ECO:0000256" key="4">
    <source>
        <dbReference type="ARBA" id="ARBA00023163"/>
    </source>
</evidence>
<dbReference type="SUPFAM" id="SSF53850">
    <property type="entry name" value="Periplasmic binding protein-like II"/>
    <property type="match status" value="1"/>
</dbReference>
<dbReference type="RefSeq" id="WP_203933374.1">
    <property type="nucleotide sequence ID" value="NZ_BOPH01000118.1"/>
</dbReference>
<keyword evidence="4" id="KW-0804">Transcription</keyword>
<dbReference type="AlphaFoldDB" id="A0A8J4A543"/>
<gene>
    <name evidence="7" type="ORF">Voc01_084670</name>
</gene>
<dbReference type="GO" id="GO:0003677">
    <property type="term" value="F:DNA binding"/>
    <property type="evidence" value="ECO:0007669"/>
    <property type="project" value="UniProtKB-KW"/>
</dbReference>
<sequence>MLDLTRLRLLDEFARRGTIAETAVALGYSASAVSQQLATLEREAGAALLDRTARSARLTDAGRRLAAHAARILAAVEEAEADVSARAATPAGRVVVTAFPAAAVAFAPALTGHLAGYPDLSLVVRQGSAEGDLNELRSGEVDIVLGIDWRASPPDDGVTRVRLYRDALVLAVPPGHRLADPAEPLSDLRSETWISVPEPDPTGHVLDRLLGAGGRSAVRWEFEGLAMIVALVAHGAGVALVPHVALMADRHRVAVRELPPPPPAFDVYAVVRSAGLRNPAVAATVAALRRAASAVRAPRTRV</sequence>
<comment type="similarity">
    <text evidence="1">Belongs to the LysR transcriptional regulatory family.</text>
</comment>
<evidence type="ECO:0000256" key="5">
    <source>
        <dbReference type="SAM" id="Phobius"/>
    </source>
</evidence>
<protein>
    <submittedName>
        <fullName evidence="7">LysR family transcriptional regulator</fullName>
    </submittedName>
</protein>
<proteinExistence type="inferred from homology"/>
<accession>A0A8J4A543</accession>
<dbReference type="Pfam" id="PF03466">
    <property type="entry name" value="LysR_substrate"/>
    <property type="match status" value="1"/>
</dbReference>
<dbReference type="Pfam" id="PF00126">
    <property type="entry name" value="HTH_1"/>
    <property type="match status" value="1"/>
</dbReference>
<dbReference type="PROSITE" id="PS50931">
    <property type="entry name" value="HTH_LYSR"/>
    <property type="match status" value="1"/>
</dbReference>
<evidence type="ECO:0000313" key="7">
    <source>
        <dbReference type="EMBL" id="GIJ73550.1"/>
    </source>
</evidence>
<keyword evidence="3" id="KW-0238">DNA-binding</keyword>
<dbReference type="InterPro" id="IPR036390">
    <property type="entry name" value="WH_DNA-bd_sf"/>
</dbReference>
<dbReference type="GO" id="GO:0003700">
    <property type="term" value="F:DNA-binding transcription factor activity"/>
    <property type="evidence" value="ECO:0007669"/>
    <property type="project" value="InterPro"/>
</dbReference>
<dbReference type="Gene3D" id="3.40.190.10">
    <property type="entry name" value="Periplasmic binding protein-like II"/>
    <property type="match status" value="2"/>
</dbReference>
<keyword evidence="8" id="KW-1185">Reference proteome</keyword>
<reference evidence="7" key="1">
    <citation type="submission" date="2021-01" db="EMBL/GenBank/DDBJ databases">
        <title>Whole genome shotgun sequence of Virgisporangium ochraceum NBRC 16418.</title>
        <authorList>
            <person name="Komaki H."/>
            <person name="Tamura T."/>
        </authorList>
    </citation>
    <scope>NUCLEOTIDE SEQUENCE</scope>
    <source>
        <strain evidence="7">NBRC 16418</strain>
    </source>
</reference>
<feature type="domain" description="HTH lysR-type" evidence="6">
    <location>
        <begin position="2"/>
        <end position="59"/>
    </location>
</feature>
<keyword evidence="5" id="KW-0472">Membrane</keyword>
<organism evidence="7 8">
    <name type="scientific">Virgisporangium ochraceum</name>
    <dbReference type="NCBI Taxonomy" id="65505"/>
    <lineage>
        <taxon>Bacteria</taxon>
        <taxon>Bacillati</taxon>
        <taxon>Actinomycetota</taxon>
        <taxon>Actinomycetes</taxon>
        <taxon>Micromonosporales</taxon>
        <taxon>Micromonosporaceae</taxon>
        <taxon>Virgisporangium</taxon>
    </lineage>
</organism>
<dbReference type="InterPro" id="IPR000847">
    <property type="entry name" value="LysR_HTH_N"/>
</dbReference>
<feature type="transmembrane region" description="Helical" evidence="5">
    <location>
        <begin position="225"/>
        <end position="246"/>
    </location>
</feature>
<dbReference type="InterPro" id="IPR036388">
    <property type="entry name" value="WH-like_DNA-bd_sf"/>
</dbReference>
<dbReference type="PANTHER" id="PTHR30346">
    <property type="entry name" value="TRANSCRIPTIONAL DUAL REGULATOR HCAR-RELATED"/>
    <property type="match status" value="1"/>
</dbReference>
<evidence type="ECO:0000256" key="2">
    <source>
        <dbReference type="ARBA" id="ARBA00023015"/>
    </source>
</evidence>
<dbReference type="EMBL" id="BOPH01000118">
    <property type="protein sequence ID" value="GIJ73550.1"/>
    <property type="molecule type" value="Genomic_DNA"/>
</dbReference>
<keyword evidence="2" id="KW-0805">Transcription regulation</keyword>
<dbReference type="Proteomes" id="UP000635606">
    <property type="component" value="Unassembled WGS sequence"/>
</dbReference>
<comment type="caution">
    <text evidence="7">The sequence shown here is derived from an EMBL/GenBank/DDBJ whole genome shotgun (WGS) entry which is preliminary data.</text>
</comment>